<feature type="compositionally biased region" description="Low complexity" evidence="2">
    <location>
        <begin position="290"/>
        <end position="301"/>
    </location>
</feature>
<dbReference type="OrthoDB" id="27140at2759"/>
<evidence type="ECO:0000259" key="3">
    <source>
        <dbReference type="PROSITE" id="PS50086"/>
    </source>
</evidence>
<dbReference type="InterPro" id="IPR000195">
    <property type="entry name" value="Rab-GAP-TBC_dom"/>
</dbReference>
<feature type="region of interest" description="Disordered" evidence="2">
    <location>
        <begin position="216"/>
        <end position="238"/>
    </location>
</feature>
<dbReference type="Proteomes" id="UP000215902">
    <property type="component" value="Unassembled WGS sequence"/>
</dbReference>
<evidence type="ECO:0000313" key="4">
    <source>
        <dbReference type="EMBL" id="PAA67784.1"/>
    </source>
</evidence>
<dbReference type="FunFam" id="1.10.472.80:FF:000038">
    <property type="entry name" value="TBC1 domain family member 5"/>
    <property type="match status" value="1"/>
</dbReference>
<dbReference type="AlphaFoldDB" id="A0A267F3J1"/>
<name>A0A267F3J1_9PLAT</name>
<reference evidence="4 5" key="1">
    <citation type="submission" date="2017-06" db="EMBL/GenBank/DDBJ databases">
        <title>A platform for efficient transgenesis in Macrostomum lignano, a flatworm model organism for stem cell research.</title>
        <authorList>
            <person name="Berezikov E."/>
        </authorList>
    </citation>
    <scope>NUCLEOTIDE SEQUENCE [LARGE SCALE GENOMIC DNA]</scope>
    <source>
        <strain evidence="4">DV1</strain>
        <tissue evidence="4">Whole organism</tissue>
    </source>
</reference>
<proteinExistence type="predicted"/>
<dbReference type="PANTHER" id="PTHR22957">
    <property type="entry name" value="TBC1 DOMAIN FAMILY MEMBER GTPASE-ACTIVATING PROTEIN"/>
    <property type="match status" value="1"/>
</dbReference>
<gene>
    <name evidence="4" type="ORF">BOX15_Mlig005158g1</name>
</gene>
<keyword evidence="1" id="KW-0343">GTPase activation</keyword>
<organism evidence="4 5">
    <name type="scientific">Macrostomum lignano</name>
    <dbReference type="NCBI Taxonomy" id="282301"/>
    <lineage>
        <taxon>Eukaryota</taxon>
        <taxon>Metazoa</taxon>
        <taxon>Spiralia</taxon>
        <taxon>Lophotrochozoa</taxon>
        <taxon>Platyhelminthes</taxon>
        <taxon>Rhabditophora</taxon>
        <taxon>Macrostomorpha</taxon>
        <taxon>Macrostomida</taxon>
        <taxon>Macrostomidae</taxon>
        <taxon>Macrostomum</taxon>
    </lineage>
</organism>
<feature type="region of interest" description="Disordered" evidence="2">
    <location>
        <begin position="179"/>
        <end position="200"/>
    </location>
</feature>
<feature type="compositionally biased region" description="Low complexity" evidence="2">
    <location>
        <begin position="222"/>
        <end position="233"/>
    </location>
</feature>
<keyword evidence="5" id="KW-1185">Reference proteome</keyword>
<dbReference type="SUPFAM" id="SSF47923">
    <property type="entry name" value="Ypt/Rab-GAP domain of gyp1p"/>
    <property type="match status" value="1"/>
</dbReference>
<dbReference type="PANTHER" id="PTHR22957:SF337">
    <property type="entry name" value="TBC1 DOMAIN FAMILY MEMBER 5"/>
    <property type="match status" value="1"/>
</dbReference>
<dbReference type="GO" id="GO:0005096">
    <property type="term" value="F:GTPase activator activity"/>
    <property type="evidence" value="ECO:0007669"/>
    <property type="project" value="UniProtKB-KW"/>
</dbReference>
<dbReference type="Gene3D" id="1.10.472.80">
    <property type="entry name" value="Ypt/Rab-GAP domain of gyp1p, domain 3"/>
    <property type="match status" value="1"/>
</dbReference>
<evidence type="ECO:0000256" key="1">
    <source>
        <dbReference type="ARBA" id="ARBA00022468"/>
    </source>
</evidence>
<sequence>MRVIEPWYTVTELEPPAGRLAIESQVPFAKPAEDRNGNPIVEKLATIGERILRVHDLELYLHLEKLEVAPHLYGIRWMRLLFGREFPLQDLLVVWDAVFADGYDAGFGLVDYIFVAMLINIRSLLLASDFSGAMTYLMRYPQGSDVNFIVSLAYHLRAPDAYPKPSLTGFQGLYMQKRRRHAGGGGGRSAHRSSGNRYHTVGIDTSSLRAAIQRIGSQESLQQQQQQQKQQPQDTIETSASASALLRIGSFVSSKSHSVAEQAQQQKQQSQPSNHRPSSLIFGFSREDSQQNLLHHQQQQQ</sequence>
<protein>
    <recommendedName>
        <fullName evidence="3">Rab-GAP TBC domain-containing protein</fullName>
    </recommendedName>
</protein>
<feature type="compositionally biased region" description="Low complexity" evidence="2">
    <location>
        <begin position="262"/>
        <end position="271"/>
    </location>
</feature>
<feature type="domain" description="Rab-GAP TBC" evidence="3">
    <location>
        <begin position="1"/>
        <end position="102"/>
    </location>
</feature>
<dbReference type="STRING" id="282301.A0A267F3J1"/>
<dbReference type="InterPro" id="IPR035969">
    <property type="entry name" value="Rab-GAP_TBC_sf"/>
</dbReference>
<dbReference type="PROSITE" id="PS50086">
    <property type="entry name" value="TBC_RABGAP"/>
    <property type="match status" value="1"/>
</dbReference>
<dbReference type="EMBL" id="NIVC01001455">
    <property type="protein sequence ID" value="PAA67784.1"/>
    <property type="molecule type" value="Genomic_DNA"/>
</dbReference>
<comment type="caution">
    <text evidence="4">The sequence shown here is derived from an EMBL/GenBank/DDBJ whole genome shotgun (WGS) entry which is preliminary data.</text>
</comment>
<feature type="region of interest" description="Disordered" evidence="2">
    <location>
        <begin position="256"/>
        <end position="301"/>
    </location>
</feature>
<evidence type="ECO:0000256" key="2">
    <source>
        <dbReference type="SAM" id="MobiDB-lite"/>
    </source>
</evidence>
<dbReference type="Pfam" id="PF00566">
    <property type="entry name" value="RabGAP-TBC"/>
    <property type="match status" value="1"/>
</dbReference>
<accession>A0A267F3J1</accession>
<evidence type="ECO:0000313" key="5">
    <source>
        <dbReference type="Proteomes" id="UP000215902"/>
    </source>
</evidence>